<dbReference type="InterPro" id="IPR046980">
    <property type="entry name" value="KefG/KefF"/>
</dbReference>
<dbReference type="Proteomes" id="UP000598775">
    <property type="component" value="Unassembled WGS sequence"/>
</dbReference>
<evidence type="ECO:0000259" key="2">
    <source>
        <dbReference type="Pfam" id="PF02525"/>
    </source>
</evidence>
<protein>
    <submittedName>
        <fullName evidence="3">NAD(P)H oxidoreductase</fullName>
    </submittedName>
</protein>
<evidence type="ECO:0000256" key="1">
    <source>
        <dbReference type="ARBA" id="ARBA00023002"/>
    </source>
</evidence>
<sequence>MSTLVIVGHPDLTTSRMSAALCAAARSVPGTSIRVLSDVSTDGRFDVHAEQQALTEASDIVLLYPTYWYSTPGQLKRWMDEVFTRGWAYGTGGAGALVGKTLRIVTTTGGAEDAYQPGRLHSFEYDAILAPLKATAHRLGMLWAEPLVIHAARDVTDEQLTGLEDDVRDLLDSSYQALSA</sequence>
<evidence type="ECO:0000313" key="3">
    <source>
        <dbReference type="EMBL" id="GGF31598.1"/>
    </source>
</evidence>
<dbReference type="InterPro" id="IPR029039">
    <property type="entry name" value="Flavoprotein-like_sf"/>
</dbReference>
<dbReference type="GO" id="GO:0009055">
    <property type="term" value="F:electron transfer activity"/>
    <property type="evidence" value="ECO:0007669"/>
    <property type="project" value="TreeGrafter"/>
</dbReference>
<keyword evidence="1" id="KW-0560">Oxidoreductase</keyword>
<dbReference type="Pfam" id="PF02525">
    <property type="entry name" value="Flavodoxin_2"/>
    <property type="match status" value="1"/>
</dbReference>
<dbReference type="Gene3D" id="3.40.50.360">
    <property type="match status" value="1"/>
</dbReference>
<proteinExistence type="predicted"/>
<dbReference type="GO" id="GO:0003955">
    <property type="term" value="F:NAD(P)H dehydrogenase (quinone) activity"/>
    <property type="evidence" value="ECO:0007669"/>
    <property type="project" value="TreeGrafter"/>
</dbReference>
<dbReference type="SUPFAM" id="SSF52218">
    <property type="entry name" value="Flavoproteins"/>
    <property type="match status" value="1"/>
</dbReference>
<keyword evidence="4" id="KW-1185">Reference proteome</keyword>
<dbReference type="GO" id="GO:0010181">
    <property type="term" value="F:FMN binding"/>
    <property type="evidence" value="ECO:0007669"/>
    <property type="project" value="TreeGrafter"/>
</dbReference>
<dbReference type="PANTHER" id="PTHR47307:SF1">
    <property type="entry name" value="GLUTATHIONE-REGULATED POTASSIUM-EFFLUX SYSTEM ANCILLARY PROTEIN KEFG"/>
    <property type="match status" value="1"/>
</dbReference>
<dbReference type="AlphaFoldDB" id="A0A917B9M2"/>
<evidence type="ECO:0000313" key="4">
    <source>
        <dbReference type="Proteomes" id="UP000598775"/>
    </source>
</evidence>
<organism evidence="3 4">
    <name type="scientific">Subtercola lobariae</name>
    <dbReference type="NCBI Taxonomy" id="1588641"/>
    <lineage>
        <taxon>Bacteria</taxon>
        <taxon>Bacillati</taxon>
        <taxon>Actinomycetota</taxon>
        <taxon>Actinomycetes</taxon>
        <taxon>Micrococcales</taxon>
        <taxon>Microbacteriaceae</taxon>
        <taxon>Subtercola</taxon>
    </lineage>
</organism>
<reference evidence="3 4" key="1">
    <citation type="journal article" date="2014" name="Int. J. Syst. Evol. Microbiol.">
        <title>Complete genome sequence of Corynebacterium casei LMG S-19264T (=DSM 44701T), isolated from a smear-ripened cheese.</title>
        <authorList>
            <consortium name="US DOE Joint Genome Institute (JGI-PGF)"/>
            <person name="Walter F."/>
            <person name="Albersmeier A."/>
            <person name="Kalinowski J."/>
            <person name="Ruckert C."/>
        </authorList>
    </citation>
    <scope>NUCLEOTIDE SEQUENCE [LARGE SCALE GENOMIC DNA]</scope>
    <source>
        <strain evidence="3 4">CGMCC 1.12976</strain>
    </source>
</reference>
<dbReference type="InterPro" id="IPR003680">
    <property type="entry name" value="Flavodoxin_fold"/>
</dbReference>
<gene>
    <name evidence="3" type="ORF">GCM10011399_25970</name>
</gene>
<name>A0A917B9M2_9MICO</name>
<dbReference type="RefSeq" id="WP_188678956.1">
    <property type="nucleotide sequence ID" value="NZ_BMGP01000004.1"/>
</dbReference>
<dbReference type="PANTHER" id="PTHR47307">
    <property type="entry name" value="GLUTATHIONE-REGULATED POTASSIUM-EFFLUX SYSTEM ANCILLARY PROTEIN KEFG"/>
    <property type="match status" value="1"/>
</dbReference>
<feature type="domain" description="Flavodoxin-like fold" evidence="2">
    <location>
        <begin position="1"/>
        <end position="159"/>
    </location>
</feature>
<dbReference type="EMBL" id="BMGP01000004">
    <property type="protein sequence ID" value="GGF31598.1"/>
    <property type="molecule type" value="Genomic_DNA"/>
</dbReference>
<accession>A0A917B9M2</accession>
<comment type="caution">
    <text evidence="3">The sequence shown here is derived from an EMBL/GenBank/DDBJ whole genome shotgun (WGS) entry which is preliminary data.</text>
</comment>